<dbReference type="AlphaFoldDB" id="A0AAE0DMX7"/>
<gene>
    <name evidence="2" type="ORF">OEA41_007301</name>
</gene>
<feature type="compositionally biased region" description="Polar residues" evidence="1">
    <location>
        <begin position="48"/>
        <end position="67"/>
    </location>
</feature>
<proteinExistence type="predicted"/>
<feature type="region of interest" description="Disordered" evidence="1">
    <location>
        <begin position="131"/>
        <end position="166"/>
    </location>
</feature>
<evidence type="ECO:0000313" key="3">
    <source>
        <dbReference type="Proteomes" id="UP001276659"/>
    </source>
</evidence>
<sequence>MAHATPTRRALVDLPVNSFSTPSAVRAMGKKSTGNKRRIHEVEEPESAQPTSRVSLSPARSASTLKKNNPREEARLLIPSTSREILTPNPANAMTSNTAEPTEELGEGDSQHSYKDFMSSLIDFDPDETLTSQQTAATELTQPSPSRVGRVSKRKGTMLSILADHE</sequence>
<evidence type="ECO:0000256" key="1">
    <source>
        <dbReference type="SAM" id="MobiDB-lite"/>
    </source>
</evidence>
<evidence type="ECO:0000313" key="2">
    <source>
        <dbReference type="EMBL" id="KAK3175979.1"/>
    </source>
</evidence>
<protein>
    <submittedName>
        <fullName evidence="2">Uncharacterized protein</fullName>
    </submittedName>
</protein>
<name>A0AAE0DMX7_9LECA</name>
<reference evidence="2" key="1">
    <citation type="submission" date="2022-11" db="EMBL/GenBank/DDBJ databases">
        <title>Chromosomal genome sequence assembly and mating type (MAT) locus characterization of the leprose asexual lichenized fungus Lepraria neglecta (Nyl.) Erichsen.</title>
        <authorList>
            <person name="Allen J.L."/>
            <person name="Pfeffer B."/>
        </authorList>
    </citation>
    <scope>NUCLEOTIDE SEQUENCE</scope>
    <source>
        <strain evidence="2">Allen 5258</strain>
    </source>
</reference>
<accession>A0AAE0DMX7</accession>
<keyword evidence="3" id="KW-1185">Reference proteome</keyword>
<organism evidence="2 3">
    <name type="scientific">Lepraria neglecta</name>
    <dbReference type="NCBI Taxonomy" id="209136"/>
    <lineage>
        <taxon>Eukaryota</taxon>
        <taxon>Fungi</taxon>
        <taxon>Dikarya</taxon>
        <taxon>Ascomycota</taxon>
        <taxon>Pezizomycotina</taxon>
        <taxon>Lecanoromycetes</taxon>
        <taxon>OSLEUM clade</taxon>
        <taxon>Lecanoromycetidae</taxon>
        <taxon>Lecanorales</taxon>
        <taxon>Lecanorineae</taxon>
        <taxon>Stereocaulaceae</taxon>
        <taxon>Lepraria</taxon>
    </lineage>
</organism>
<comment type="caution">
    <text evidence="2">The sequence shown here is derived from an EMBL/GenBank/DDBJ whole genome shotgun (WGS) entry which is preliminary data.</text>
</comment>
<feature type="compositionally biased region" description="Polar residues" evidence="1">
    <location>
        <begin position="131"/>
        <end position="145"/>
    </location>
</feature>
<feature type="compositionally biased region" description="Polar residues" evidence="1">
    <location>
        <begin position="79"/>
        <end position="100"/>
    </location>
</feature>
<dbReference type="Proteomes" id="UP001276659">
    <property type="component" value="Unassembled WGS sequence"/>
</dbReference>
<dbReference type="EMBL" id="JASNWA010000004">
    <property type="protein sequence ID" value="KAK3175979.1"/>
    <property type="molecule type" value="Genomic_DNA"/>
</dbReference>
<feature type="region of interest" description="Disordered" evidence="1">
    <location>
        <begin position="1"/>
        <end position="112"/>
    </location>
</feature>